<dbReference type="InterPro" id="IPR036390">
    <property type="entry name" value="WH_DNA-bd_sf"/>
</dbReference>
<dbReference type="STRING" id="151081.TW72_07395"/>
<dbReference type="PATRIC" id="fig|151081.8.peg.2762"/>
<keyword evidence="3" id="KW-0238">DNA-binding</keyword>
<reference evidence="7 9" key="2">
    <citation type="submission" date="2017-12" db="EMBL/GenBank/DDBJ databases">
        <authorList>
            <person name="Paulsen S."/>
            <person name="Gram L.K."/>
        </authorList>
    </citation>
    <scope>NUCLEOTIDE SEQUENCE [LARGE SCALE GENOMIC DNA]</scope>
    <source>
        <strain evidence="7 9">S2897</strain>
    </source>
</reference>
<dbReference type="Proteomes" id="UP000033664">
    <property type="component" value="Unassembled WGS sequence"/>
</dbReference>
<evidence type="ECO:0000259" key="5">
    <source>
        <dbReference type="PROSITE" id="PS50931"/>
    </source>
</evidence>
<keyword evidence="8" id="KW-1185">Reference proteome</keyword>
<reference evidence="6 8" key="1">
    <citation type="journal article" date="2015" name="BMC Genomics">
        <title>Genome mining reveals unlocked bioactive potential of marine Gram-negative bacteria.</title>
        <authorList>
            <person name="Machado H."/>
            <person name="Sonnenschein E.C."/>
            <person name="Melchiorsen J."/>
            <person name="Gram L."/>
        </authorList>
    </citation>
    <scope>NUCLEOTIDE SEQUENCE [LARGE SCALE GENOMIC DNA]</scope>
    <source>
        <strain evidence="6 8">S3137</strain>
    </source>
</reference>
<comment type="similarity">
    <text evidence="1">Belongs to the LysR transcriptional regulatory family.</text>
</comment>
<gene>
    <name evidence="7" type="ORF">CWC05_11300</name>
    <name evidence="6" type="ORF">TW72_07395</name>
</gene>
<dbReference type="Proteomes" id="UP000305874">
    <property type="component" value="Unassembled WGS sequence"/>
</dbReference>
<keyword evidence="4" id="KW-0804">Transcription</keyword>
<sequence length="294" mass="33419">MKLEWLKVLDVLSQCRSLSEAAKRLHKTQPALTMMVKKIEQSVGFAVVNREGYRFSLTEQGQAFCRRAQYVLRDMDELSEFSSELANGNEPKFRISYEQVCVGEELSILLRDCYHAFAHTEFEIDSGRRFTALEQVNSGKSDLGIGPWFDIFHATGDLESLPLGDIEVGVVASPELIQQTQISYRELQSYPCVAMFESDLHFESGRMPFLNQAAMMKLDDIFALRSMLLAGAGWALMCLDLCQQEIATGQLQVIHLSDREHAFRAQIRAFRRHSRHHGPVARHVWAKLQDIAHG</sequence>
<organism evidence="6 8">
    <name type="scientific">Pseudoalteromonas ruthenica</name>
    <dbReference type="NCBI Taxonomy" id="151081"/>
    <lineage>
        <taxon>Bacteria</taxon>
        <taxon>Pseudomonadati</taxon>
        <taxon>Pseudomonadota</taxon>
        <taxon>Gammaproteobacteria</taxon>
        <taxon>Alteromonadales</taxon>
        <taxon>Pseudoalteromonadaceae</taxon>
        <taxon>Pseudoalteromonas</taxon>
    </lineage>
</organism>
<dbReference type="AlphaFoldDB" id="A0A0F4PYM7"/>
<dbReference type="InterPro" id="IPR005119">
    <property type="entry name" value="LysR_subst-bd"/>
</dbReference>
<dbReference type="Gene3D" id="3.40.190.290">
    <property type="match status" value="1"/>
</dbReference>
<reference evidence="7" key="4">
    <citation type="submission" date="2019-09" db="EMBL/GenBank/DDBJ databases">
        <title>Co-occurence of chitin degradation, pigmentation and bioactivity in marine Pseudoalteromonas.</title>
        <authorList>
            <person name="Sonnenschein E.C."/>
            <person name="Bech P.K."/>
        </authorList>
    </citation>
    <scope>NUCLEOTIDE SEQUENCE</scope>
    <source>
        <strain evidence="7">S2897</strain>
    </source>
</reference>
<dbReference type="PANTHER" id="PTHR30126:SF91">
    <property type="entry name" value="LYSR FAMILY TRANSCRIPTIONAL REGULATOR"/>
    <property type="match status" value="1"/>
</dbReference>
<evidence type="ECO:0000256" key="4">
    <source>
        <dbReference type="ARBA" id="ARBA00023163"/>
    </source>
</evidence>
<reference evidence="9" key="3">
    <citation type="submission" date="2019-06" db="EMBL/GenBank/DDBJ databases">
        <title>Co-occurence of chitin degradation, pigmentation and bioactivity in marine Pseudoalteromonas.</title>
        <authorList>
            <person name="Sonnenschein E.C."/>
            <person name="Bech P.K."/>
        </authorList>
    </citation>
    <scope>NUCLEOTIDE SEQUENCE [LARGE SCALE GENOMIC DNA]</scope>
    <source>
        <strain evidence="9">S2897</strain>
    </source>
</reference>
<name>A0A0F4PYM7_9GAMM</name>
<dbReference type="EMBL" id="JXXZ01000006">
    <property type="protein sequence ID" value="KJZ00498.1"/>
    <property type="molecule type" value="Genomic_DNA"/>
</dbReference>
<evidence type="ECO:0000313" key="8">
    <source>
        <dbReference type="Proteomes" id="UP000033664"/>
    </source>
</evidence>
<proteinExistence type="inferred from homology"/>
<accession>A0A0F4PYM7</accession>
<dbReference type="OrthoDB" id="9786526at2"/>
<evidence type="ECO:0000313" key="9">
    <source>
        <dbReference type="Proteomes" id="UP000305874"/>
    </source>
</evidence>
<dbReference type="PANTHER" id="PTHR30126">
    <property type="entry name" value="HTH-TYPE TRANSCRIPTIONAL REGULATOR"/>
    <property type="match status" value="1"/>
</dbReference>
<dbReference type="SUPFAM" id="SSF46785">
    <property type="entry name" value="Winged helix' DNA-binding domain"/>
    <property type="match status" value="1"/>
</dbReference>
<dbReference type="EMBL" id="PNCG01000010">
    <property type="protein sequence ID" value="TMP87043.1"/>
    <property type="molecule type" value="Genomic_DNA"/>
</dbReference>
<dbReference type="CDD" id="cd05466">
    <property type="entry name" value="PBP2_LTTR_substrate"/>
    <property type="match status" value="1"/>
</dbReference>
<evidence type="ECO:0000313" key="7">
    <source>
        <dbReference type="EMBL" id="TMP87043.1"/>
    </source>
</evidence>
<evidence type="ECO:0000256" key="3">
    <source>
        <dbReference type="ARBA" id="ARBA00023125"/>
    </source>
</evidence>
<evidence type="ECO:0000313" key="6">
    <source>
        <dbReference type="EMBL" id="KJZ00498.1"/>
    </source>
</evidence>
<dbReference type="Pfam" id="PF00126">
    <property type="entry name" value="HTH_1"/>
    <property type="match status" value="1"/>
</dbReference>
<dbReference type="PROSITE" id="PS50931">
    <property type="entry name" value="HTH_LYSR"/>
    <property type="match status" value="1"/>
</dbReference>
<feature type="domain" description="HTH lysR-type" evidence="5">
    <location>
        <begin position="1"/>
        <end position="58"/>
    </location>
</feature>
<protein>
    <submittedName>
        <fullName evidence="6">LysR family transcriptional regulator</fullName>
    </submittedName>
</protein>
<dbReference type="RefSeq" id="WP_045979956.1">
    <property type="nucleotide sequence ID" value="NZ_JXXY01000015.1"/>
</dbReference>
<dbReference type="Gene3D" id="1.10.10.10">
    <property type="entry name" value="Winged helix-like DNA-binding domain superfamily/Winged helix DNA-binding domain"/>
    <property type="match status" value="1"/>
</dbReference>
<dbReference type="SUPFAM" id="SSF53850">
    <property type="entry name" value="Periplasmic binding protein-like II"/>
    <property type="match status" value="1"/>
</dbReference>
<comment type="caution">
    <text evidence="6">The sequence shown here is derived from an EMBL/GenBank/DDBJ whole genome shotgun (WGS) entry which is preliminary data.</text>
</comment>
<dbReference type="Pfam" id="PF03466">
    <property type="entry name" value="LysR_substrate"/>
    <property type="match status" value="1"/>
</dbReference>
<dbReference type="InterPro" id="IPR000847">
    <property type="entry name" value="LysR_HTH_N"/>
</dbReference>
<dbReference type="InterPro" id="IPR036388">
    <property type="entry name" value="WH-like_DNA-bd_sf"/>
</dbReference>
<dbReference type="GeneID" id="58228309"/>
<evidence type="ECO:0000256" key="2">
    <source>
        <dbReference type="ARBA" id="ARBA00023015"/>
    </source>
</evidence>
<evidence type="ECO:0000256" key="1">
    <source>
        <dbReference type="ARBA" id="ARBA00009437"/>
    </source>
</evidence>
<dbReference type="GO" id="GO:0003700">
    <property type="term" value="F:DNA-binding transcription factor activity"/>
    <property type="evidence" value="ECO:0007669"/>
    <property type="project" value="InterPro"/>
</dbReference>
<keyword evidence="2" id="KW-0805">Transcription regulation</keyword>
<dbReference type="eggNOG" id="COG0583">
    <property type="taxonomic scope" value="Bacteria"/>
</dbReference>
<dbReference type="GO" id="GO:0000976">
    <property type="term" value="F:transcription cis-regulatory region binding"/>
    <property type="evidence" value="ECO:0007669"/>
    <property type="project" value="TreeGrafter"/>
</dbReference>